<dbReference type="NCBIfam" id="TIGR00755">
    <property type="entry name" value="ksgA"/>
    <property type="match status" value="1"/>
</dbReference>
<sequence length="278" mass="29978">MSIDGLPPLREVIERHGLQAKKALGQNFLLDLNLTGKIARAAGDLTETTVIEVGPGPGGLTRALLFSGARRVVAIERDERCLEALAQVSNHYPGRLEIIAGDALKTDFSALAEGASEGGPVKIVANLPYNIGTELLIRWLTVTAWPPFYASMTLMFQREVAERIVASPGSDAYGRLGVLAGWRTEARIAFDVPPQAFTPPPKVTSSVVHLVPRASPLPADVKKLGRVTEAAFGQRRKMLRQSVKSLGGEALLIRAGIDPTRRAETLNVEEFVRLTNTG</sequence>
<dbReference type="FunFam" id="3.40.50.150:FF:000023">
    <property type="entry name" value="Ribosomal RNA small subunit methyltransferase A"/>
    <property type="match status" value="1"/>
</dbReference>
<gene>
    <name evidence="7 10" type="primary">rsmA</name>
    <name evidence="7" type="synonym">ksgA</name>
    <name evidence="10" type="ORF">D3227_22740</name>
</gene>
<name>A0A3A5KKB5_9HYPH</name>
<dbReference type="PROSITE" id="PS51689">
    <property type="entry name" value="SAM_RNA_A_N6_MT"/>
    <property type="match status" value="1"/>
</dbReference>
<dbReference type="AlphaFoldDB" id="A0A3A5KKB5"/>
<keyword evidence="6 7" id="KW-0694">RNA-binding</keyword>
<evidence type="ECO:0000256" key="8">
    <source>
        <dbReference type="PROSITE-ProRule" id="PRU01026"/>
    </source>
</evidence>
<dbReference type="CDD" id="cd02440">
    <property type="entry name" value="AdoMet_MTases"/>
    <property type="match status" value="1"/>
</dbReference>
<feature type="domain" description="Ribosomal RNA adenine methylase transferase N-terminal" evidence="9">
    <location>
        <begin position="34"/>
        <end position="214"/>
    </location>
</feature>
<dbReference type="InterPro" id="IPR023165">
    <property type="entry name" value="rRNA_Ade_diMease-like_C"/>
</dbReference>
<feature type="binding site" evidence="7 8">
    <location>
        <position position="54"/>
    </location>
    <ligand>
        <name>S-adenosyl-L-methionine</name>
        <dbReference type="ChEBI" id="CHEBI:59789"/>
    </ligand>
</feature>
<comment type="catalytic activity">
    <reaction evidence="7">
        <text>adenosine(1518)/adenosine(1519) in 16S rRNA + 4 S-adenosyl-L-methionine = N(6)-dimethyladenosine(1518)/N(6)-dimethyladenosine(1519) in 16S rRNA + 4 S-adenosyl-L-homocysteine + 4 H(+)</text>
        <dbReference type="Rhea" id="RHEA:19609"/>
        <dbReference type="Rhea" id="RHEA-COMP:10232"/>
        <dbReference type="Rhea" id="RHEA-COMP:10233"/>
        <dbReference type="ChEBI" id="CHEBI:15378"/>
        <dbReference type="ChEBI" id="CHEBI:57856"/>
        <dbReference type="ChEBI" id="CHEBI:59789"/>
        <dbReference type="ChEBI" id="CHEBI:74411"/>
        <dbReference type="ChEBI" id="CHEBI:74493"/>
        <dbReference type="EC" id="2.1.1.182"/>
    </reaction>
</comment>
<dbReference type="RefSeq" id="WP_120016533.1">
    <property type="nucleotide sequence ID" value="NZ_QZWZ01000019.1"/>
</dbReference>
<dbReference type="InterPro" id="IPR001737">
    <property type="entry name" value="KsgA/Erm"/>
</dbReference>
<dbReference type="Gene3D" id="3.40.50.150">
    <property type="entry name" value="Vaccinia Virus protein VP39"/>
    <property type="match status" value="1"/>
</dbReference>
<evidence type="ECO:0000256" key="4">
    <source>
        <dbReference type="ARBA" id="ARBA00022679"/>
    </source>
</evidence>
<dbReference type="GO" id="GO:0005829">
    <property type="term" value="C:cytosol"/>
    <property type="evidence" value="ECO:0007669"/>
    <property type="project" value="TreeGrafter"/>
</dbReference>
<evidence type="ECO:0000313" key="11">
    <source>
        <dbReference type="Proteomes" id="UP000272706"/>
    </source>
</evidence>
<dbReference type="EMBL" id="QZWZ01000019">
    <property type="protein sequence ID" value="RJT34860.1"/>
    <property type="molecule type" value="Genomic_DNA"/>
</dbReference>
<comment type="subcellular location">
    <subcellularLocation>
        <location evidence="7">Cytoplasm</location>
    </subcellularLocation>
</comment>
<comment type="function">
    <text evidence="7">Specifically dimethylates two adjacent adenosines (A1518 and A1519) in the loop of a conserved hairpin near the 3'-end of 16S rRNA in the 30S particle. May play a critical role in biogenesis of 30S subunits.</text>
</comment>
<protein>
    <recommendedName>
        <fullName evidence="7">Ribosomal RNA small subunit methyltransferase A</fullName>
        <ecNumber evidence="7">2.1.1.182</ecNumber>
    </recommendedName>
    <alternativeName>
        <fullName evidence="7">16S rRNA (adenine(1518)-N(6)/adenine(1519)-N(6))-dimethyltransferase</fullName>
    </alternativeName>
    <alternativeName>
        <fullName evidence="7">16S rRNA dimethyladenosine transferase</fullName>
    </alternativeName>
    <alternativeName>
        <fullName evidence="7">16S rRNA dimethylase</fullName>
    </alternativeName>
    <alternativeName>
        <fullName evidence="7">S-adenosylmethionine-6-N', N'-adenosyl(rRNA) dimethyltransferase</fullName>
    </alternativeName>
</protein>
<feature type="binding site" evidence="7 8">
    <location>
        <position position="76"/>
    </location>
    <ligand>
        <name>S-adenosyl-L-methionine</name>
        <dbReference type="ChEBI" id="CHEBI:59789"/>
    </ligand>
</feature>
<evidence type="ECO:0000256" key="1">
    <source>
        <dbReference type="ARBA" id="ARBA00022490"/>
    </source>
</evidence>
<dbReference type="EC" id="2.1.1.182" evidence="7"/>
<dbReference type="PANTHER" id="PTHR11727:SF7">
    <property type="entry name" value="DIMETHYLADENOSINE TRANSFERASE-RELATED"/>
    <property type="match status" value="1"/>
</dbReference>
<feature type="binding site" evidence="7 8">
    <location>
        <position position="102"/>
    </location>
    <ligand>
        <name>S-adenosyl-L-methionine</name>
        <dbReference type="ChEBI" id="CHEBI:59789"/>
    </ligand>
</feature>
<feature type="binding site" evidence="7 8">
    <location>
        <position position="27"/>
    </location>
    <ligand>
        <name>S-adenosyl-L-methionine</name>
        <dbReference type="ChEBI" id="CHEBI:59789"/>
    </ligand>
</feature>
<dbReference type="InterPro" id="IPR020598">
    <property type="entry name" value="rRNA_Ade_methylase_Trfase_N"/>
</dbReference>
<evidence type="ECO:0000256" key="3">
    <source>
        <dbReference type="ARBA" id="ARBA00022603"/>
    </source>
</evidence>
<evidence type="ECO:0000256" key="5">
    <source>
        <dbReference type="ARBA" id="ARBA00022691"/>
    </source>
</evidence>
<keyword evidence="5 7" id="KW-0949">S-adenosyl-L-methionine</keyword>
<dbReference type="InterPro" id="IPR011530">
    <property type="entry name" value="rRNA_adenine_dimethylase"/>
</dbReference>
<evidence type="ECO:0000259" key="9">
    <source>
        <dbReference type="SMART" id="SM00650"/>
    </source>
</evidence>
<evidence type="ECO:0000256" key="2">
    <source>
        <dbReference type="ARBA" id="ARBA00022552"/>
    </source>
</evidence>
<keyword evidence="11" id="KW-1185">Reference proteome</keyword>
<dbReference type="SMART" id="SM00650">
    <property type="entry name" value="rADc"/>
    <property type="match status" value="1"/>
</dbReference>
<dbReference type="InterPro" id="IPR029063">
    <property type="entry name" value="SAM-dependent_MTases_sf"/>
</dbReference>
<evidence type="ECO:0000313" key="10">
    <source>
        <dbReference type="EMBL" id="RJT34860.1"/>
    </source>
</evidence>
<dbReference type="OrthoDB" id="9814755at2"/>
<dbReference type="GO" id="GO:0003723">
    <property type="term" value="F:RNA binding"/>
    <property type="evidence" value="ECO:0007669"/>
    <property type="project" value="UniProtKB-UniRule"/>
</dbReference>
<keyword evidence="3 7" id="KW-0489">Methyltransferase</keyword>
<reference evidence="10 11" key="1">
    <citation type="submission" date="2018-09" db="EMBL/GenBank/DDBJ databases">
        <title>Mesorhizobium carmichaelinearum sp. nov. isolated from Carmichaelinea spp. root nodules in New Zealand.</title>
        <authorList>
            <person name="De Meyer S.E."/>
        </authorList>
    </citation>
    <scope>NUCLEOTIDE SEQUENCE [LARGE SCALE GENOMIC DNA]</scope>
    <source>
        <strain evidence="10 11">ICMP19557</strain>
    </source>
</reference>
<keyword evidence="2 7" id="KW-0698">rRNA processing</keyword>
<dbReference type="HAMAP" id="MF_00607">
    <property type="entry name" value="16SrRNA_methyltr_A"/>
    <property type="match status" value="1"/>
</dbReference>
<dbReference type="InterPro" id="IPR020596">
    <property type="entry name" value="rRNA_Ade_Mease_Trfase_CS"/>
</dbReference>
<dbReference type="Pfam" id="PF00398">
    <property type="entry name" value="RrnaAD"/>
    <property type="match status" value="1"/>
</dbReference>
<feature type="binding site" evidence="7 8">
    <location>
        <position position="29"/>
    </location>
    <ligand>
        <name>S-adenosyl-L-methionine</name>
        <dbReference type="ChEBI" id="CHEBI:59789"/>
    </ligand>
</feature>
<dbReference type="PANTHER" id="PTHR11727">
    <property type="entry name" value="DIMETHYLADENOSINE TRANSFERASE"/>
    <property type="match status" value="1"/>
</dbReference>
<comment type="similarity">
    <text evidence="7">Belongs to the class I-like SAM-binding methyltransferase superfamily. rRNA adenine N(6)-methyltransferase family. RsmA subfamily.</text>
</comment>
<comment type="caution">
    <text evidence="10">The sequence shown here is derived from an EMBL/GenBank/DDBJ whole genome shotgun (WGS) entry which is preliminary data.</text>
</comment>
<feature type="binding site" evidence="7 8">
    <location>
        <position position="126"/>
    </location>
    <ligand>
        <name>S-adenosyl-L-methionine</name>
        <dbReference type="ChEBI" id="CHEBI:59789"/>
    </ligand>
</feature>
<dbReference type="FunFam" id="1.10.8.100:FF:000001">
    <property type="entry name" value="Ribosomal RNA small subunit methyltransferase A"/>
    <property type="match status" value="1"/>
</dbReference>
<accession>A0A3A5KKB5</accession>
<keyword evidence="1 7" id="KW-0963">Cytoplasm</keyword>
<dbReference type="SUPFAM" id="SSF53335">
    <property type="entry name" value="S-adenosyl-L-methionine-dependent methyltransferases"/>
    <property type="match status" value="1"/>
</dbReference>
<proteinExistence type="inferred from homology"/>
<dbReference type="GO" id="GO:0052908">
    <property type="term" value="F:16S rRNA (adenine(1518)-N(6)/adenine(1519)-N(6))-dimethyltransferase activity"/>
    <property type="evidence" value="ECO:0007669"/>
    <property type="project" value="UniProtKB-EC"/>
</dbReference>
<keyword evidence="4 7" id="KW-0808">Transferase</keyword>
<dbReference type="Proteomes" id="UP000272706">
    <property type="component" value="Unassembled WGS sequence"/>
</dbReference>
<evidence type="ECO:0000256" key="6">
    <source>
        <dbReference type="ARBA" id="ARBA00022884"/>
    </source>
</evidence>
<dbReference type="Gene3D" id="1.10.8.100">
    <property type="entry name" value="Ribosomal RNA adenine dimethylase-like, domain 2"/>
    <property type="match status" value="1"/>
</dbReference>
<dbReference type="PROSITE" id="PS01131">
    <property type="entry name" value="RRNA_A_DIMETH"/>
    <property type="match status" value="1"/>
</dbReference>
<evidence type="ECO:0000256" key="7">
    <source>
        <dbReference type="HAMAP-Rule" id="MF_00607"/>
    </source>
</evidence>
<organism evidence="10 11">
    <name type="scientific">Mesorhizobium waimense</name>
    <dbReference type="NCBI Taxonomy" id="1300307"/>
    <lineage>
        <taxon>Bacteria</taxon>
        <taxon>Pseudomonadati</taxon>
        <taxon>Pseudomonadota</taxon>
        <taxon>Alphaproteobacteria</taxon>
        <taxon>Hyphomicrobiales</taxon>
        <taxon>Phyllobacteriaceae</taxon>
        <taxon>Mesorhizobium</taxon>
    </lineage>
</organism>